<dbReference type="STRING" id="7574.A0A1S3KE37"/>
<evidence type="ECO:0000256" key="1">
    <source>
        <dbReference type="SAM" id="MobiDB-lite"/>
    </source>
</evidence>
<dbReference type="SMART" id="SM00060">
    <property type="entry name" value="FN3"/>
    <property type="match status" value="7"/>
</dbReference>
<dbReference type="InterPro" id="IPR036116">
    <property type="entry name" value="FN3_sf"/>
</dbReference>
<dbReference type="Proteomes" id="UP000085678">
    <property type="component" value="Unplaced"/>
</dbReference>
<keyword evidence="2" id="KW-1133">Transmembrane helix</keyword>
<dbReference type="SUPFAM" id="SSF49265">
    <property type="entry name" value="Fibronectin type III"/>
    <property type="match status" value="5"/>
</dbReference>
<dbReference type="Gene3D" id="2.60.40.10">
    <property type="entry name" value="Immunoglobulins"/>
    <property type="match status" value="8"/>
</dbReference>
<feature type="domain" description="Fibronectin type-III" evidence="4">
    <location>
        <begin position="666"/>
        <end position="757"/>
    </location>
</feature>
<proteinExistence type="predicted"/>
<keyword evidence="3" id="KW-0732">Signal</keyword>
<dbReference type="PROSITE" id="PS50853">
    <property type="entry name" value="FN3"/>
    <property type="match status" value="3"/>
</dbReference>
<organism evidence="5 7">
    <name type="scientific">Lingula anatina</name>
    <name type="common">Brachiopod</name>
    <name type="synonym">Lingula unguis</name>
    <dbReference type="NCBI Taxonomy" id="7574"/>
    <lineage>
        <taxon>Eukaryota</taxon>
        <taxon>Metazoa</taxon>
        <taxon>Spiralia</taxon>
        <taxon>Lophotrochozoa</taxon>
        <taxon>Brachiopoda</taxon>
        <taxon>Linguliformea</taxon>
        <taxon>Lingulata</taxon>
        <taxon>Lingulida</taxon>
        <taxon>Linguloidea</taxon>
        <taxon>Lingulidae</taxon>
        <taxon>Lingula</taxon>
    </lineage>
</organism>
<feature type="signal peptide" evidence="3">
    <location>
        <begin position="1"/>
        <end position="22"/>
    </location>
</feature>
<evidence type="ECO:0000256" key="2">
    <source>
        <dbReference type="SAM" id="Phobius"/>
    </source>
</evidence>
<feature type="region of interest" description="Disordered" evidence="1">
    <location>
        <begin position="1041"/>
        <end position="1103"/>
    </location>
</feature>
<dbReference type="GO" id="GO:0016020">
    <property type="term" value="C:membrane"/>
    <property type="evidence" value="ECO:0007669"/>
    <property type="project" value="UniProtKB-SubCell"/>
</dbReference>
<dbReference type="InterPro" id="IPR013783">
    <property type="entry name" value="Ig-like_fold"/>
</dbReference>
<dbReference type="OrthoDB" id="9404142at2759"/>
<feature type="compositionally biased region" description="Low complexity" evidence="1">
    <location>
        <begin position="1054"/>
        <end position="1070"/>
    </location>
</feature>
<dbReference type="InterPro" id="IPR050713">
    <property type="entry name" value="RTP_Phos/Ushers"/>
</dbReference>
<dbReference type="KEGG" id="lak:106181055"/>
<feature type="compositionally biased region" description="Basic and acidic residues" evidence="1">
    <location>
        <begin position="1081"/>
        <end position="1103"/>
    </location>
</feature>
<evidence type="ECO:0000313" key="9">
    <source>
        <dbReference type="RefSeq" id="XP_013420764.1"/>
    </source>
</evidence>
<feature type="domain" description="Fibronectin type-III" evidence="4">
    <location>
        <begin position="223"/>
        <end position="328"/>
    </location>
</feature>
<keyword evidence="2" id="KW-0812">Transmembrane</keyword>
<gene>
    <name evidence="6 7 8 9" type="primary">LOC106181055</name>
</gene>
<feature type="compositionally biased region" description="Low complexity" evidence="1">
    <location>
        <begin position="1182"/>
        <end position="1197"/>
    </location>
</feature>
<protein>
    <submittedName>
        <fullName evidence="6 7">Cytokine receptor isoform X1</fullName>
    </submittedName>
</protein>
<dbReference type="InterPro" id="IPR003961">
    <property type="entry name" value="FN3_dom"/>
</dbReference>
<dbReference type="RefSeq" id="XP_013420763.1">
    <property type="nucleotide sequence ID" value="XM_013565309.1"/>
</dbReference>
<feature type="compositionally biased region" description="Low complexity" evidence="1">
    <location>
        <begin position="1244"/>
        <end position="1255"/>
    </location>
</feature>
<evidence type="ECO:0000313" key="5">
    <source>
        <dbReference type="Proteomes" id="UP000085678"/>
    </source>
</evidence>
<evidence type="ECO:0000313" key="8">
    <source>
        <dbReference type="RefSeq" id="XP_013420763.1"/>
    </source>
</evidence>
<feature type="transmembrane region" description="Helical" evidence="2">
    <location>
        <begin position="875"/>
        <end position="898"/>
    </location>
</feature>
<dbReference type="InterPro" id="IPR036179">
    <property type="entry name" value="Ig-like_dom_sf"/>
</dbReference>
<feature type="compositionally biased region" description="Low complexity" evidence="1">
    <location>
        <begin position="987"/>
        <end position="1000"/>
    </location>
</feature>
<dbReference type="RefSeq" id="XP_013420764.1">
    <property type="nucleotide sequence ID" value="XM_013565310.1"/>
</dbReference>
<feature type="region of interest" description="Disordered" evidence="1">
    <location>
        <begin position="982"/>
        <end position="1020"/>
    </location>
</feature>
<feature type="compositionally biased region" description="Acidic residues" evidence="1">
    <location>
        <begin position="1265"/>
        <end position="1274"/>
    </location>
</feature>
<keyword evidence="5" id="KW-1185">Reference proteome</keyword>
<reference evidence="6 7" key="1">
    <citation type="submission" date="2025-04" db="UniProtKB">
        <authorList>
            <consortium name="RefSeq"/>
        </authorList>
    </citation>
    <scope>IDENTIFICATION</scope>
    <source>
        <tissue evidence="6 7">Gonads</tissue>
    </source>
</reference>
<dbReference type="RefSeq" id="XP_013420762.1">
    <property type="nucleotide sequence ID" value="XM_013565308.1"/>
</dbReference>
<dbReference type="RefSeq" id="XP_013420761.1">
    <property type="nucleotide sequence ID" value="XM_013565307.1"/>
</dbReference>
<dbReference type="Pfam" id="PF00041">
    <property type="entry name" value="fn3"/>
    <property type="match status" value="1"/>
</dbReference>
<feature type="region of interest" description="Disordered" evidence="1">
    <location>
        <begin position="1150"/>
        <end position="1309"/>
    </location>
</feature>
<dbReference type="PANTHER" id="PTHR46957:SF3">
    <property type="entry name" value="CYTOKINE RECEPTOR"/>
    <property type="match status" value="1"/>
</dbReference>
<feature type="chain" id="PRO_5014546027" evidence="3">
    <location>
        <begin position="23"/>
        <end position="1367"/>
    </location>
</feature>
<evidence type="ECO:0000313" key="6">
    <source>
        <dbReference type="RefSeq" id="XP_013420761.1"/>
    </source>
</evidence>
<dbReference type="GeneID" id="106181055"/>
<feature type="compositionally biased region" description="Basic and acidic residues" evidence="1">
    <location>
        <begin position="1168"/>
        <end position="1178"/>
    </location>
</feature>
<evidence type="ECO:0000256" key="3">
    <source>
        <dbReference type="SAM" id="SignalP"/>
    </source>
</evidence>
<dbReference type="SUPFAM" id="SSF48726">
    <property type="entry name" value="Immunoglobulin"/>
    <property type="match status" value="1"/>
</dbReference>
<sequence length="1367" mass="150735">MMIYVLSLFLLLQFSVDSFVSGFEGDVTPKDPVVMVGATLNLTCSLGQQHNASDIYFTKGTRRFSNASVTVLSEHVARLSREDMQPEDTGTYHCYVAARDGPGVWINSQYVQVGYPPDSPSNLTCISYNQENMTCTWNTGRTTYLKTTYELLWSRDSRKKKTFSPCPRPSMSSSSCTWVENDKQDTFWPNAEYFFIVNASNVLGSRTLLDVQKANATIVKPNPVRNLTAFPVIGKSSALTVQWLAPKLAILLGPPEIAPGLVYRLTGTSQWNHTWVRILTEFRYNESFSVEIGGLTPYTDYNISVAVQPFGGKYWSDVMDTTALTAESIPAAPPGVTSGCFQHDIKKQNLFVYWQEIPRQQQNGMILNYKISWNETSVTAVSNSYLAQYPSRARSVPEGDVGTWTLIDNASPRSLWIIKVNAETRIGRATRDAVLTIAPLQTRPGPPRDLYIEVSSDNVAYLYWKPPVEREELVVGYTIYWCLGKYTEFGCQGNLLWQKVPRNVTSYELHVAASEDVRRNYRFAVSADSDLYSSGMVWPHVKCNYLYDKVPDIHPVGFSLKENALQKERSLDVKWLALDCTRGAFSKILNYTIRICEYPEECKTGKYSTVSVPHQDKDYVDYIIEGLKPATRYGLAIQAVTTAGGGRFTSFNDTLAWTQQSAPSLPPAGLRQKAVTSNSVTLAWEPSPEPNGNVSKYQLYELGRSSPVMTTRGDVLTAVVDNLEGWKRYQFMVTACTDNGTKCSELSPPLEVNTTIGAPGVIDNFKVQVTGSTGQIASVTWDPPPIRNGPITGYVLHINSSAGYQEQYIDTLTDMEKYQTHDGKLHSQVMPCTKETVHMAINFSIQAINSLEQRGPLSHVEETYMCQLTGLPDGVVGGIVAGCIIGGVCIAFLIFMVYRTSAFCKKKLTIPPEEIPELPPPISIDDHFDYDSGNYNNNSKFLMSEIDEGKLGFSDLDLVKFMKQNSIDSGIFTPSPVSEQERRFSFNSSGNSAHGSESSSLDTIQETGEGQEEVVTPLGDQDYLDYLDEEDKMKDAAELKKLTNPGKQLSPVRSISSDSGNGSSSDYYYSKMAVNSLTGQQHKDRGMEDGQMEKQRPQNEKEKRKLCTSVIPVHQPEVIVAHAQLVLANGIPLTARGGQGEDNRLELHSKSKNLANVGMAKTPSTNRPEIECKEESAKKSAQKSTISESSSSGMGYSQFGLGEAMKGTDADPDVGVGEGKDTQSENGQGKGIRDGDLGSEGDQESWQSDSQQSGWYRENSKEDEKVAEEDEEEECAHANIPLLSQHPSPSPPPLQDLSESEDCEAASPLLDNSSNSTCCSGGNFQDGCQVTDQPPPLFSTTLGSGYVTQEDIITNGITCPSGYVANC</sequence>
<keyword evidence="2" id="KW-0472">Membrane</keyword>
<name>A0A1S3KE37_LINAN</name>
<dbReference type="PANTHER" id="PTHR46957">
    <property type="entry name" value="CYTOKINE RECEPTOR"/>
    <property type="match status" value="1"/>
</dbReference>
<accession>A0A1S3KE37</accession>
<evidence type="ECO:0000259" key="4">
    <source>
        <dbReference type="PROSITE" id="PS50853"/>
    </source>
</evidence>
<evidence type="ECO:0000313" key="7">
    <source>
        <dbReference type="RefSeq" id="XP_013420762.1"/>
    </source>
</evidence>
<dbReference type="CDD" id="cd00063">
    <property type="entry name" value="FN3"/>
    <property type="match status" value="5"/>
</dbReference>
<keyword evidence="6 7" id="KW-0675">Receptor</keyword>
<dbReference type="Pfam" id="PF25552">
    <property type="entry name" value="LIFR_D4"/>
    <property type="match status" value="1"/>
</dbReference>
<feature type="domain" description="Fibronectin type-III" evidence="4">
    <location>
        <begin position="554"/>
        <end position="661"/>
    </location>
</feature>